<sequence length="243" mass="25617">MTSPADVPHLTPNQINALVVLMVEARRVTNVELKELAGFTLTGKDNTKLVDLGLVDTDKNHRPFAHELTEEGWRVARQLHTAAPPKQGGSTTRSLFVVLSNLHRSLDRLRVSHGDFFKQTGATAPAAGDSRPDAPAPATATAPTAAAPTAAAPVSAAEVEALVRSAYRDLATAPGAWVGLADVRDRLADTDRAALDAGLRAMVGREDVRIIPVANTKSLTARDRAAAVRIGNEDNHALAIGPA</sequence>
<dbReference type="OrthoDB" id="3822696at2"/>
<reference evidence="2 3" key="1">
    <citation type="submission" date="2018-04" db="EMBL/GenBank/DDBJ databases">
        <title>Micromonosporas from Atacama Desert.</title>
        <authorList>
            <person name="Carro L."/>
            <person name="Klenk H.-P."/>
            <person name="Goodfellow M."/>
        </authorList>
    </citation>
    <scope>NUCLEOTIDE SEQUENCE [LARGE SCALE GENOMIC DNA]</scope>
    <source>
        <strain evidence="2 3">LB19</strain>
    </source>
</reference>
<gene>
    <name evidence="2" type="ORF">DDE19_10450</name>
</gene>
<proteinExistence type="predicted"/>
<feature type="region of interest" description="Disordered" evidence="1">
    <location>
        <begin position="122"/>
        <end position="150"/>
    </location>
</feature>
<feature type="compositionally biased region" description="Low complexity" evidence="1">
    <location>
        <begin position="136"/>
        <end position="150"/>
    </location>
</feature>
<dbReference type="RefSeq" id="WP_124818544.1">
    <property type="nucleotide sequence ID" value="NZ_QDGB01000211.1"/>
</dbReference>
<dbReference type="EMBL" id="QDGB01000211">
    <property type="protein sequence ID" value="RQX17731.1"/>
    <property type="molecule type" value="Genomic_DNA"/>
</dbReference>
<evidence type="ECO:0000313" key="3">
    <source>
        <dbReference type="Proteomes" id="UP000278981"/>
    </source>
</evidence>
<dbReference type="Proteomes" id="UP000278981">
    <property type="component" value="Unassembled WGS sequence"/>
</dbReference>
<comment type="caution">
    <text evidence="2">The sequence shown here is derived from an EMBL/GenBank/DDBJ whole genome shotgun (WGS) entry which is preliminary data.</text>
</comment>
<evidence type="ECO:0000256" key="1">
    <source>
        <dbReference type="SAM" id="MobiDB-lite"/>
    </source>
</evidence>
<organism evidence="2 3">
    <name type="scientific">Micromonospora ureilytica</name>
    <dbReference type="NCBI Taxonomy" id="709868"/>
    <lineage>
        <taxon>Bacteria</taxon>
        <taxon>Bacillati</taxon>
        <taxon>Actinomycetota</taxon>
        <taxon>Actinomycetes</taxon>
        <taxon>Micromonosporales</taxon>
        <taxon>Micromonosporaceae</taxon>
        <taxon>Micromonospora</taxon>
    </lineage>
</organism>
<dbReference type="AlphaFoldDB" id="A0A3N9XX85"/>
<protein>
    <submittedName>
        <fullName evidence="2">Uncharacterized protein</fullName>
    </submittedName>
</protein>
<name>A0A3N9XX85_9ACTN</name>
<accession>A0A3N9XX85</accession>
<evidence type="ECO:0000313" key="2">
    <source>
        <dbReference type="EMBL" id="RQX17731.1"/>
    </source>
</evidence>